<gene>
    <name evidence="5" type="ORF">TR51_19320</name>
</gene>
<evidence type="ECO:0000256" key="2">
    <source>
        <dbReference type="ARBA" id="ARBA00022840"/>
    </source>
</evidence>
<proteinExistence type="predicted"/>
<keyword evidence="5" id="KW-0436">Ligase</keyword>
<dbReference type="EMBL" id="JXZB01000004">
    <property type="protein sequence ID" value="KIQ61518.1"/>
    <property type="molecule type" value="Genomic_DNA"/>
</dbReference>
<evidence type="ECO:0000259" key="4">
    <source>
        <dbReference type="Pfam" id="PF00501"/>
    </source>
</evidence>
<evidence type="ECO:0000256" key="3">
    <source>
        <dbReference type="ARBA" id="ARBA00024484"/>
    </source>
</evidence>
<comment type="caution">
    <text evidence="5">The sequence shown here is derived from an EMBL/GenBank/DDBJ whole genome shotgun (WGS) entry which is preliminary data.</text>
</comment>
<keyword evidence="6" id="KW-1185">Reference proteome</keyword>
<dbReference type="PATRIC" id="fig|2064.6.peg.4157"/>
<dbReference type="AlphaFoldDB" id="A0A0D0PSA4"/>
<keyword evidence="2" id="KW-0067">ATP-binding</keyword>
<dbReference type="InterPro" id="IPR020845">
    <property type="entry name" value="AMP-binding_CS"/>
</dbReference>
<comment type="catalytic activity">
    <reaction evidence="3">
        <text>a long-chain fatty acid + ATP + CoA = a long-chain fatty acyl-CoA + AMP + diphosphate</text>
        <dbReference type="Rhea" id="RHEA:15421"/>
        <dbReference type="ChEBI" id="CHEBI:30616"/>
        <dbReference type="ChEBI" id="CHEBI:33019"/>
        <dbReference type="ChEBI" id="CHEBI:57287"/>
        <dbReference type="ChEBI" id="CHEBI:57560"/>
        <dbReference type="ChEBI" id="CHEBI:83139"/>
        <dbReference type="ChEBI" id="CHEBI:456215"/>
        <dbReference type="EC" id="6.2.1.3"/>
    </reaction>
    <physiologicalReaction direction="left-to-right" evidence="3">
        <dbReference type="Rhea" id="RHEA:15422"/>
    </physiologicalReaction>
</comment>
<name>A0A0D0PSA4_KITGR</name>
<dbReference type="Proteomes" id="UP000032066">
    <property type="component" value="Unassembled WGS sequence"/>
</dbReference>
<dbReference type="CDD" id="cd05907">
    <property type="entry name" value="VL_LC_FACS_like"/>
    <property type="match status" value="1"/>
</dbReference>
<dbReference type="RefSeq" id="WP_043913026.1">
    <property type="nucleotide sequence ID" value="NZ_JXZB01000004.1"/>
</dbReference>
<dbReference type="OrthoDB" id="5240489at2"/>
<reference evidence="5 6" key="1">
    <citation type="submission" date="2015-02" db="EMBL/GenBank/DDBJ databases">
        <title>Draft genome sequence of Kitasatospora griseola MF730-N6, a bafilomycin, terpentecin and satosporin producer.</title>
        <authorList>
            <person name="Arens J.C."/>
            <person name="Haltli B."/>
            <person name="Kerr R.G."/>
        </authorList>
    </citation>
    <scope>NUCLEOTIDE SEQUENCE [LARGE SCALE GENOMIC DNA]</scope>
    <source>
        <strain evidence="5 6">MF730-N6</strain>
    </source>
</reference>
<dbReference type="GO" id="GO:0005524">
    <property type="term" value="F:ATP binding"/>
    <property type="evidence" value="ECO:0007669"/>
    <property type="project" value="UniProtKB-KW"/>
</dbReference>
<dbReference type="STRING" id="2064.TR51_19320"/>
<dbReference type="InterPro" id="IPR000873">
    <property type="entry name" value="AMP-dep_synth/lig_dom"/>
</dbReference>
<dbReference type="InterPro" id="IPR042099">
    <property type="entry name" value="ANL_N_sf"/>
</dbReference>
<sequence length="639" mass="68146">MAHPLARAARAEHLRDRAPVEVLRSGGRVVEARTPHLVPPPDAGSLADLPFRNAEQAPDAEVLTRRRPDGGWQQVTARQFAEQVAATARGLIAAGVRPGGRIVLMSRTRYEWTLLDFAAWAAGASVVPVYPTSAIEQAEWILRDSGAVLAVAEDAGTAEVLTVAIARTGGTVPLWRLDEDAVAALGELGRSVPAGEMERRRRALGPDSEATLIYTSGTTGRPKGCLLTHANFLTEAANCHALLEPVFTAATGETPSTLLFLPLAHVLGRMIQVTCVFGRIRFGHSPSLKPDELRPDLAAFGATFLVGVPYLFEKIHQLGRAEAQAKGAVRVFDRAAEVAVRHARAELAALAGGGGPVPLSLRLAHRLYDALVYRRVRQAMGGRIRYAISGGSSIDPELLLFFAGAGVLVYEGYGLTETTGPSTVNPPLRPRPGTVGPPVPGSAVRIAEDGEVFLSGGQVFDGYYELGAEPAEREQWFATGDLGRLDEDGYLTITGRKKEILVTSGGKNVSPGPLEDRLRAHPLISQALVVGNGRPYVGALLTLDPEAVEQFLRQQPPTPAATTTVDVSSAVPAHPAVLASLAEAVQAVNSTVSRAESIRRVRVVGGDFTEERGLLTPSLKVRRQAVSTAYRRDIEQLYG</sequence>
<organism evidence="5 6">
    <name type="scientific">Kitasatospora griseola</name>
    <name type="common">Streptomyces griseolosporeus</name>
    <dbReference type="NCBI Taxonomy" id="2064"/>
    <lineage>
        <taxon>Bacteria</taxon>
        <taxon>Bacillati</taxon>
        <taxon>Actinomycetota</taxon>
        <taxon>Actinomycetes</taxon>
        <taxon>Kitasatosporales</taxon>
        <taxon>Streptomycetaceae</taxon>
        <taxon>Kitasatospora</taxon>
    </lineage>
</organism>
<dbReference type="SUPFAM" id="SSF56801">
    <property type="entry name" value="Acetyl-CoA synthetase-like"/>
    <property type="match status" value="1"/>
</dbReference>
<dbReference type="PROSITE" id="PS00455">
    <property type="entry name" value="AMP_BINDING"/>
    <property type="match status" value="1"/>
</dbReference>
<dbReference type="PANTHER" id="PTHR43272">
    <property type="entry name" value="LONG-CHAIN-FATTY-ACID--COA LIGASE"/>
    <property type="match status" value="1"/>
</dbReference>
<dbReference type="Gene3D" id="3.30.300.30">
    <property type="match status" value="1"/>
</dbReference>
<dbReference type="GO" id="GO:0004467">
    <property type="term" value="F:long-chain fatty acid-CoA ligase activity"/>
    <property type="evidence" value="ECO:0007669"/>
    <property type="project" value="UniProtKB-EC"/>
</dbReference>
<keyword evidence="1" id="KW-0547">Nucleotide-binding</keyword>
<dbReference type="Pfam" id="PF23562">
    <property type="entry name" value="AMP-binding_C_3"/>
    <property type="match status" value="1"/>
</dbReference>
<dbReference type="Pfam" id="PF00501">
    <property type="entry name" value="AMP-binding"/>
    <property type="match status" value="1"/>
</dbReference>
<feature type="domain" description="AMP-dependent synthetase/ligase" evidence="4">
    <location>
        <begin position="52"/>
        <end position="464"/>
    </location>
</feature>
<dbReference type="Gene3D" id="3.40.50.12780">
    <property type="entry name" value="N-terminal domain of ligase-like"/>
    <property type="match status" value="1"/>
</dbReference>
<evidence type="ECO:0000313" key="5">
    <source>
        <dbReference type="EMBL" id="KIQ61518.1"/>
    </source>
</evidence>
<evidence type="ECO:0000313" key="6">
    <source>
        <dbReference type="Proteomes" id="UP000032066"/>
    </source>
</evidence>
<dbReference type="InterPro" id="IPR045851">
    <property type="entry name" value="AMP-bd_C_sf"/>
</dbReference>
<accession>A0A0D0PSA4</accession>
<evidence type="ECO:0000256" key="1">
    <source>
        <dbReference type="ARBA" id="ARBA00022741"/>
    </source>
</evidence>
<protein>
    <submittedName>
        <fullName evidence="5">Long-chain fatty acid--CoA ligase</fullName>
    </submittedName>
</protein>
<dbReference type="PANTHER" id="PTHR43272:SF33">
    <property type="entry name" value="AMP-BINDING DOMAIN-CONTAINING PROTEIN-RELATED"/>
    <property type="match status" value="1"/>
</dbReference>
<dbReference type="GO" id="GO:0016020">
    <property type="term" value="C:membrane"/>
    <property type="evidence" value="ECO:0007669"/>
    <property type="project" value="TreeGrafter"/>
</dbReference>